<comment type="caution">
    <text evidence="2">The sequence shown here is derived from an EMBL/GenBank/DDBJ whole genome shotgun (WGS) entry which is preliminary data.</text>
</comment>
<dbReference type="EMBL" id="JGYS01000005">
    <property type="protein sequence ID" value="KFI55558.1"/>
    <property type="molecule type" value="Genomic_DNA"/>
</dbReference>
<proteinExistence type="predicted"/>
<feature type="transmembrane region" description="Helical" evidence="1">
    <location>
        <begin position="20"/>
        <end position="42"/>
    </location>
</feature>
<feature type="transmembrane region" description="Helical" evidence="1">
    <location>
        <begin position="54"/>
        <end position="78"/>
    </location>
</feature>
<dbReference type="AlphaFoldDB" id="A0A087A9V8"/>
<sequence length="189" mass="19883">MPSSWTTVDKDTVTGLPIMLAQNIIAGTVLSVGAIACSGFYLSMIGNVASLVPWALMVVLVAVAFTYIVGFALLWCVESFTLRMREKFRPIAYGVVGALGYGVWGMLVMSSLMNSLDQPLNGVVLSNGDIAALTVNYAVFGFIAYMLAQAYGRSLASRRGLAVGLLVVQIVLAALGIVVGAMMFSALAS</sequence>
<accession>A0A087A9V8</accession>
<keyword evidence="1" id="KW-0812">Transmembrane</keyword>
<dbReference type="STRING" id="1437609.BCAL_0815"/>
<evidence type="ECO:0000256" key="1">
    <source>
        <dbReference type="SAM" id="Phobius"/>
    </source>
</evidence>
<dbReference type="Proteomes" id="UP000029072">
    <property type="component" value="Unassembled WGS sequence"/>
</dbReference>
<keyword evidence="1" id="KW-1133">Transmembrane helix</keyword>
<name>A0A087A9V8_9BIFI</name>
<evidence type="ECO:0000313" key="2">
    <source>
        <dbReference type="EMBL" id="KFI55558.1"/>
    </source>
</evidence>
<feature type="transmembrane region" description="Helical" evidence="1">
    <location>
        <begin position="90"/>
        <end position="110"/>
    </location>
</feature>
<feature type="transmembrane region" description="Helical" evidence="1">
    <location>
        <begin position="160"/>
        <end position="187"/>
    </location>
</feature>
<protein>
    <submittedName>
        <fullName evidence="2">Cadmium transporter</fullName>
    </submittedName>
</protein>
<keyword evidence="1" id="KW-0472">Membrane</keyword>
<evidence type="ECO:0000313" key="3">
    <source>
        <dbReference type="Proteomes" id="UP000029072"/>
    </source>
</evidence>
<dbReference type="eggNOG" id="ENOG5031HZA">
    <property type="taxonomic scope" value="Bacteria"/>
</dbReference>
<dbReference type="OrthoDB" id="3239139at2"/>
<dbReference type="RefSeq" id="WP_043165413.1">
    <property type="nucleotide sequence ID" value="NZ_JDUV01000006.1"/>
</dbReference>
<feature type="transmembrane region" description="Helical" evidence="1">
    <location>
        <begin position="130"/>
        <end position="148"/>
    </location>
</feature>
<organism evidence="2 3">
    <name type="scientific">Bifidobacterium callitrichos DSM 23973</name>
    <dbReference type="NCBI Taxonomy" id="1437609"/>
    <lineage>
        <taxon>Bacteria</taxon>
        <taxon>Bacillati</taxon>
        <taxon>Actinomycetota</taxon>
        <taxon>Actinomycetes</taxon>
        <taxon>Bifidobacteriales</taxon>
        <taxon>Bifidobacteriaceae</taxon>
        <taxon>Bifidobacterium</taxon>
    </lineage>
</organism>
<reference evidence="2 3" key="1">
    <citation type="submission" date="2014-03" db="EMBL/GenBank/DDBJ databases">
        <title>Genomics of Bifidobacteria.</title>
        <authorList>
            <person name="Ventura M."/>
            <person name="Milani C."/>
            <person name="Lugli G.A."/>
        </authorList>
    </citation>
    <scope>NUCLEOTIDE SEQUENCE [LARGE SCALE GENOMIC DNA]</scope>
    <source>
        <strain evidence="2 3">DSM 23973</strain>
    </source>
</reference>
<gene>
    <name evidence="2" type="ORF">BCAL_0815</name>
</gene>